<sequence>MVLEFVPSYFYEQPLPEILFFYRNRVFCL</sequence>
<evidence type="ECO:0000313" key="1">
    <source>
        <dbReference type="EMBL" id="CBI23952.3"/>
    </source>
</evidence>
<proteinExistence type="predicted"/>
<protein>
    <submittedName>
        <fullName evidence="1">Uncharacterized protein</fullName>
    </submittedName>
</protein>
<dbReference type="EMBL" id="FN595498">
    <property type="protein sequence ID" value="CBI23952.3"/>
    <property type="molecule type" value="Genomic_DNA"/>
</dbReference>
<gene>
    <name evidence="1" type="ordered locus">VIT_19s0177g00290</name>
</gene>
<dbReference type="HOGENOM" id="CLU_3411312_0_0_1"/>
<name>D7T0C3_VITVI</name>
<dbReference type="Proteomes" id="UP000009183">
    <property type="component" value="Chromosome 19"/>
</dbReference>
<accession>D7T0C3</accession>
<keyword evidence="2" id="KW-1185">Reference proteome</keyword>
<reference evidence="2" key="1">
    <citation type="journal article" date="2007" name="Nature">
        <title>The grapevine genome sequence suggests ancestral hexaploidization in major angiosperm phyla.</title>
        <authorList>
            <consortium name="The French-Italian Public Consortium for Grapevine Genome Characterization."/>
            <person name="Jaillon O."/>
            <person name="Aury J.-M."/>
            <person name="Noel B."/>
            <person name="Policriti A."/>
            <person name="Clepet C."/>
            <person name="Casagrande A."/>
            <person name="Choisne N."/>
            <person name="Aubourg S."/>
            <person name="Vitulo N."/>
            <person name="Jubin C."/>
            <person name="Vezzi A."/>
            <person name="Legeai F."/>
            <person name="Hugueney P."/>
            <person name="Dasilva C."/>
            <person name="Horner D."/>
            <person name="Mica E."/>
            <person name="Jublot D."/>
            <person name="Poulain J."/>
            <person name="Bruyere C."/>
            <person name="Billault A."/>
            <person name="Segurens B."/>
            <person name="Gouyvenoux M."/>
            <person name="Ugarte E."/>
            <person name="Cattonaro F."/>
            <person name="Anthouard V."/>
            <person name="Vico V."/>
            <person name="Del Fabbro C."/>
            <person name="Alaux M."/>
            <person name="Di Gaspero G."/>
            <person name="Dumas V."/>
            <person name="Felice N."/>
            <person name="Paillard S."/>
            <person name="Juman I."/>
            <person name="Moroldo M."/>
            <person name="Scalabrin S."/>
            <person name="Canaguier A."/>
            <person name="Le Clainche I."/>
            <person name="Malacrida G."/>
            <person name="Durand E."/>
            <person name="Pesole G."/>
            <person name="Laucou V."/>
            <person name="Chatelet P."/>
            <person name="Merdinoglu D."/>
            <person name="Delledonne M."/>
            <person name="Pezzotti M."/>
            <person name="Lecharny A."/>
            <person name="Scarpelli C."/>
            <person name="Artiguenave F."/>
            <person name="Pe M.E."/>
            <person name="Valle G."/>
            <person name="Morgante M."/>
            <person name="Caboche M."/>
            <person name="Adam-Blondon A.-F."/>
            <person name="Weissenbach J."/>
            <person name="Quetier F."/>
            <person name="Wincker P."/>
        </authorList>
    </citation>
    <scope>NUCLEOTIDE SEQUENCE [LARGE SCALE GENOMIC DNA]</scope>
    <source>
        <strain evidence="2">cv. Pinot noir / PN40024</strain>
    </source>
</reference>
<evidence type="ECO:0000313" key="2">
    <source>
        <dbReference type="Proteomes" id="UP000009183"/>
    </source>
</evidence>
<dbReference type="AlphaFoldDB" id="D7T0C3"/>
<dbReference type="InParanoid" id="D7T0C3"/>
<dbReference type="PaxDb" id="29760-VIT_19s0177g00290.t01"/>
<organism evidence="1 2">
    <name type="scientific">Vitis vinifera</name>
    <name type="common">Grape</name>
    <dbReference type="NCBI Taxonomy" id="29760"/>
    <lineage>
        <taxon>Eukaryota</taxon>
        <taxon>Viridiplantae</taxon>
        <taxon>Streptophyta</taxon>
        <taxon>Embryophyta</taxon>
        <taxon>Tracheophyta</taxon>
        <taxon>Spermatophyta</taxon>
        <taxon>Magnoliopsida</taxon>
        <taxon>eudicotyledons</taxon>
        <taxon>Gunneridae</taxon>
        <taxon>Pentapetalae</taxon>
        <taxon>rosids</taxon>
        <taxon>Vitales</taxon>
        <taxon>Vitaceae</taxon>
        <taxon>Viteae</taxon>
        <taxon>Vitis</taxon>
    </lineage>
</organism>